<evidence type="ECO:0000313" key="2">
    <source>
        <dbReference type="Proteomes" id="UP000253090"/>
    </source>
</evidence>
<evidence type="ECO:0000313" key="1">
    <source>
        <dbReference type="EMBL" id="RCX21444.1"/>
    </source>
</evidence>
<dbReference type="AlphaFoldDB" id="A0A369BP48"/>
<organism evidence="1 2">
    <name type="scientific">Fontibacillus phaseoli</name>
    <dbReference type="NCBI Taxonomy" id="1416533"/>
    <lineage>
        <taxon>Bacteria</taxon>
        <taxon>Bacillati</taxon>
        <taxon>Bacillota</taxon>
        <taxon>Bacilli</taxon>
        <taxon>Bacillales</taxon>
        <taxon>Paenibacillaceae</taxon>
        <taxon>Fontibacillus</taxon>
    </lineage>
</organism>
<dbReference type="EMBL" id="QPJW01000002">
    <property type="protein sequence ID" value="RCX21444.1"/>
    <property type="molecule type" value="Genomic_DNA"/>
</dbReference>
<sequence length="264" mass="30053">MGLDAYVVCNCVKEGKVKPPPFDSGLLEWTEEGIDLSDSGDDEIYRLFLRWREQACEHEDFYYYYDRVANTAGGNFFYGAMDRLGIGYFPLLSSIGGKPLPANQADKALKELDILESMIRELQGTFLVEPESLEEYKKALAGEDSWFYASGGQLTYRLNERGFCIIHGANGELFRSVAFTQEVIRGESVSREHPLVRFHDTETGRVHECDHPFRKKIWGVEELYYPSSLQVVTRELKSSDFPSAGVLRKLFEASMQTGNPIIWT</sequence>
<dbReference type="Proteomes" id="UP000253090">
    <property type="component" value="Unassembled WGS sequence"/>
</dbReference>
<name>A0A369BP48_9BACL</name>
<proteinExistence type="predicted"/>
<protein>
    <submittedName>
        <fullName evidence="1">Uncharacterized protein</fullName>
    </submittedName>
</protein>
<keyword evidence="2" id="KW-1185">Reference proteome</keyword>
<accession>A0A369BP48</accession>
<reference evidence="1 2" key="1">
    <citation type="submission" date="2018-07" db="EMBL/GenBank/DDBJ databases">
        <title>Genomic Encyclopedia of Type Strains, Phase III (KMG-III): the genomes of soil and plant-associated and newly described type strains.</title>
        <authorList>
            <person name="Whitman W."/>
        </authorList>
    </citation>
    <scope>NUCLEOTIDE SEQUENCE [LARGE SCALE GENOMIC DNA]</scope>
    <source>
        <strain evidence="1 2">CECT 8333</strain>
    </source>
</reference>
<gene>
    <name evidence="1" type="ORF">DFP94_102197</name>
</gene>
<comment type="caution">
    <text evidence="1">The sequence shown here is derived from an EMBL/GenBank/DDBJ whole genome shotgun (WGS) entry which is preliminary data.</text>
</comment>
<dbReference type="RefSeq" id="WP_181873072.1">
    <property type="nucleotide sequence ID" value="NZ_QPJW01000002.1"/>
</dbReference>